<gene>
    <name evidence="4" type="primary">amyA3</name>
    <name evidence="4" type="ORF">DTL3_1688</name>
</gene>
<evidence type="ECO:0000313" key="5">
    <source>
        <dbReference type="Proteomes" id="UP000032809"/>
    </source>
</evidence>
<dbReference type="PATRIC" id="fig|1006576.9.peg.1685"/>
<dbReference type="Gene3D" id="3.90.400.10">
    <property type="entry name" value="Oligo-1,6-glucosidase, Domain 2"/>
    <property type="match status" value="1"/>
</dbReference>
<dbReference type="GO" id="GO:0016798">
    <property type="term" value="F:hydrolase activity, acting on glycosyl bonds"/>
    <property type="evidence" value="ECO:0007669"/>
    <property type="project" value="UniProtKB-KW"/>
</dbReference>
<dbReference type="STRING" id="1006576.DTL3_1688"/>
<dbReference type="Pfam" id="PF00128">
    <property type="entry name" value="Alpha-amylase"/>
    <property type="match status" value="1"/>
</dbReference>
<dbReference type="CDD" id="cd11338">
    <property type="entry name" value="AmyAc_CMD"/>
    <property type="match status" value="1"/>
</dbReference>
<dbReference type="Gene3D" id="2.60.40.10">
    <property type="entry name" value="Immunoglobulins"/>
    <property type="match status" value="1"/>
</dbReference>
<dbReference type="InterPro" id="IPR013780">
    <property type="entry name" value="Glyco_hydro_b"/>
</dbReference>
<dbReference type="GO" id="GO:0005975">
    <property type="term" value="P:carbohydrate metabolic process"/>
    <property type="evidence" value="ECO:0007669"/>
    <property type="project" value="InterPro"/>
</dbReference>
<dbReference type="SUPFAM" id="SSF51445">
    <property type="entry name" value="(Trans)glycosidases"/>
    <property type="match status" value="1"/>
</dbReference>
<dbReference type="InterPro" id="IPR054174">
    <property type="entry name" value="Alpha-amylase-like_C"/>
</dbReference>
<dbReference type="CDD" id="cd02859">
    <property type="entry name" value="E_set_AMPKbeta_like_N"/>
    <property type="match status" value="1"/>
</dbReference>
<evidence type="ECO:0000256" key="2">
    <source>
        <dbReference type="ARBA" id="ARBA00023295"/>
    </source>
</evidence>
<dbReference type="RefSeq" id="WP_045088320.1">
    <property type="nucleotide sequence ID" value="NZ_LN824141.1"/>
</dbReference>
<dbReference type="EMBL" id="LN824141">
    <property type="protein sequence ID" value="CEP78976.1"/>
    <property type="molecule type" value="Genomic_DNA"/>
</dbReference>
<dbReference type="SMART" id="SM00642">
    <property type="entry name" value="Aamy"/>
    <property type="match status" value="1"/>
</dbReference>
<dbReference type="PANTHER" id="PTHR10357:SF210">
    <property type="entry name" value="MALTODEXTRIN GLUCOSIDASE"/>
    <property type="match status" value="1"/>
</dbReference>
<organism evidence="4 5">
    <name type="scientific">Defluviitoga tunisiensis</name>
    <dbReference type="NCBI Taxonomy" id="1006576"/>
    <lineage>
        <taxon>Bacteria</taxon>
        <taxon>Thermotogati</taxon>
        <taxon>Thermotogota</taxon>
        <taxon>Thermotogae</taxon>
        <taxon>Petrotogales</taxon>
        <taxon>Petrotogaceae</taxon>
        <taxon>Defluviitoga</taxon>
    </lineage>
</organism>
<dbReference type="InterPro" id="IPR032640">
    <property type="entry name" value="AMPK1_CBM"/>
</dbReference>
<dbReference type="InterPro" id="IPR045857">
    <property type="entry name" value="O16G_dom_2"/>
</dbReference>
<dbReference type="Gene3D" id="2.60.40.1180">
    <property type="entry name" value="Golgi alpha-mannosidase II"/>
    <property type="match status" value="1"/>
</dbReference>
<dbReference type="SUPFAM" id="SSF81296">
    <property type="entry name" value="E set domains"/>
    <property type="match status" value="1"/>
</dbReference>
<accession>A0A0C7NM51</accession>
<dbReference type="Pfam" id="PF16561">
    <property type="entry name" value="AMPK1_CBM"/>
    <property type="match status" value="1"/>
</dbReference>
<evidence type="ECO:0000259" key="3">
    <source>
        <dbReference type="SMART" id="SM00642"/>
    </source>
</evidence>
<dbReference type="Pfam" id="PF22026">
    <property type="entry name" value="Alpha-amylase_C_2"/>
    <property type="match status" value="1"/>
</dbReference>
<dbReference type="KEGG" id="dtn:DTL3_1688"/>
<proteinExistence type="predicted"/>
<keyword evidence="5" id="KW-1185">Reference proteome</keyword>
<keyword evidence="2 4" id="KW-0326">Glycosidase</keyword>
<reference evidence="5" key="1">
    <citation type="submission" date="2014-11" db="EMBL/GenBank/DDBJ databases">
        <authorList>
            <person name="Wibberg D."/>
        </authorList>
    </citation>
    <scope>NUCLEOTIDE SEQUENCE [LARGE SCALE GENOMIC DNA]</scope>
    <source>
        <strain evidence="5">L3</strain>
    </source>
</reference>
<evidence type="ECO:0000256" key="1">
    <source>
        <dbReference type="ARBA" id="ARBA00022801"/>
    </source>
</evidence>
<dbReference type="SUPFAM" id="SSF51011">
    <property type="entry name" value="Glycosyl hydrolase domain"/>
    <property type="match status" value="1"/>
</dbReference>
<dbReference type="AlphaFoldDB" id="A0A0C7NM51"/>
<feature type="domain" description="Glycosyl hydrolase family 13 catalytic" evidence="3">
    <location>
        <begin position="229"/>
        <end position="586"/>
    </location>
</feature>
<dbReference type="InterPro" id="IPR013783">
    <property type="entry name" value="Ig-like_fold"/>
</dbReference>
<keyword evidence="1 4" id="KW-0378">Hydrolase</keyword>
<evidence type="ECO:0000313" key="4">
    <source>
        <dbReference type="EMBL" id="CEP78976.1"/>
    </source>
</evidence>
<dbReference type="InterPro" id="IPR006047">
    <property type="entry name" value="GH13_cat_dom"/>
</dbReference>
<dbReference type="OrthoDB" id="9805159at2"/>
<dbReference type="PANTHER" id="PTHR10357">
    <property type="entry name" value="ALPHA-AMYLASE FAMILY MEMBER"/>
    <property type="match status" value="1"/>
</dbReference>
<dbReference type="InterPro" id="IPR014756">
    <property type="entry name" value="Ig_E-set"/>
</dbReference>
<protein>
    <submittedName>
        <fullName evidence="4">Alpha amylase</fullName>
        <ecNumber evidence="4">3.2.1.-</ecNumber>
    </submittedName>
</protein>
<sequence>MNKYSFIFLLFILLSLGSVFAINSSFLLSKDASSVYLVASFNNFEPVEMERGFGELWRYSIDLEPGEYLYKYIIDGEEILDFQNSNITVFNGEVFNVRVVKEPYSFPKTGDGRVKEIYFRNERRYINPVKPGEIYLAIEFEKNDIEDVNLQSNAKLVSKEVIESGNNVIYRFHVFTEAPVLKYRFAIDDSQEIIYGYNGTENFFEFDFSKPIIPYFDTPEWAKGRVYYQIFPDRFRNGDPHNDPKGTYNWYGPHNQSSLGSSFYGGDLQGVIDSVDYLEYLGVEAIYFNPIFEALSTHKYDTKNYLKIDPSFGDEEIFLDMLDILHEYDMKVILDGVFNHTGTEFFAMQENFAKQEESRYLDWYYIKSFPIRKSTSSYEGWHGYADLPQLNNNNPKVKAYINHVIGKWMSLGIDGWRLDAVDQLPVSYWASLYENFKNIDENTFIVGEFWRDATSYFEDPAFDSVMNYIFRDAVISYARGGSANNFVKTTNAYLDKYPPQVLHSLWNLLGSHDTERILTALDENVDKMKLAAVLHITFIGSPLIYYGDEIGMTGTTDPFCRVPFYWDEDMWNMNIFDLYQALIQLRKDSLAIRQGDYNVLYSKGNVLIYERSYKSEKVIVALNSKNASVNVNYKLDGEYVDYFSKEKVNVIESIPANGFYILFSE</sequence>
<dbReference type="EC" id="3.2.1.-" evidence="4"/>
<dbReference type="HOGENOM" id="CLU_006462_6_2_0"/>
<name>A0A0C7NM51_DEFTU</name>
<dbReference type="InterPro" id="IPR017853">
    <property type="entry name" value="GH"/>
</dbReference>
<dbReference type="Gene3D" id="3.20.20.80">
    <property type="entry name" value="Glycosidases"/>
    <property type="match status" value="1"/>
</dbReference>
<dbReference type="Proteomes" id="UP000032809">
    <property type="component" value="Chromosome I"/>
</dbReference>